<dbReference type="Proteomes" id="UP000289200">
    <property type="component" value="Unassembled WGS sequence"/>
</dbReference>
<dbReference type="InterPro" id="IPR042262">
    <property type="entry name" value="CN_hydtase_beta_C"/>
</dbReference>
<comment type="caution">
    <text evidence="2">The sequence shown here is derived from an EMBL/GenBank/DDBJ whole genome shotgun (WGS) entry which is preliminary data.</text>
</comment>
<organism evidence="2 3">
    <name type="scientific">Rhodoplanes serenus</name>
    <dbReference type="NCBI Taxonomy" id="200615"/>
    <lineage>
        <taxon>Bacteria</taxon>
        <taxon>Pseudomonadati</taxon>
        <taxon>Pseudomonadota</taxon>
        <taxon>Alphaproteobacteria</taxon>
        <taxon>Hyphomicrobiales</taxon>
        <taxon>Nitrobacteraceae</taxon>
        <taxon>Rhodoplanes</taxon>
    </lineage>
</organism>
<gene>
    <name evidence="2" type="ORF">RHODGE_RHODGE_01297</name>
</gene>
<evidence type="ECO:0000259" key="1">
    <source>
        <dbReference type="Pfam" id="PF21006"/>
    </source>
</evidence>
<reference evidence="3" key="1">
    <citation type="submission" date="2018-10" db="EMBL/GenBank/DDBJ databases">
        <authorList>
            <person name="Peiro R."/>
            <person name="Begona"/>
            <person name="Cbmso G."/>
            <person name="Lopez M."/>
            <person name="Gonzalez S."/>
            <person name="Sacristan E."/>
            <person name="Castillo E."/>
        </authorList>
    </citation>
    <scope>NUCLEOTIDE SEQUENCE [LARGE SCALE GENOMIC DNA]</scope>
</reference>
<name>A0A3S4CDW3_9BRAD</name>
<dbReference type="Pfam" id="PF21006">
    <property type="entry name" value="NHase_beta_N"/>
    <property type="match status" value="1"/>
</dbReference>
<protein>
    <recommendedName>
        <fullName evidence="1">Nitrile hydratase beta subunit-like N-terminal domain-containing protein</fullName>
    </recommendedName>
</protein>
<feature type="domain" description="Nitrile hydratase beta subunit-like N-terminal" evidence="1">
    <location>
        <begin position="88"/>
        <end position="176"/>
    </location>
</feature>
<dbReference type="AlphaFoldDB" id="A0A3S4CDW3"/>
<sequence>MAKPTVLLYRVRMPILPDPADGSGPDLSDQDLRVHALASLVTERGRVDSALLDSFIDVYVSRLATAGGATPPLPVPTAADVTDAALGARAMTEIPRDGDGPLFRARWEALAFVLTMMLEQRGVFSWLEWADTLGATIRVAAPGTAYYEAWLDGLERIVVHKEIADRATLTRYQHAWDQAAARTPPGTAIALRPEDFA</sequence>
<accession>A0A3S4CDW3</accession>
<dbReference type="InterPro" id="IPR023808">
    <property type="entry name" value="Nitrile_Hydratase_acc_put"/>
</dbReference>
<dbReference type="RefSeq" id="WP_307719445.1">
    <property type="nucleotide sequence ID" value="NZ_UWOC01000111.1"/>
</dbReference>
<evidence type="ECO:0000313" key="2">
    <source>
        <dbReference type="EMBL" id="VCU06650.1"/>
    </source>
</evidence>
<keyword evidence="3" id="KW-1185">Reference proteome</keyword>
<dbReference type="EMBL" id="UWOC01000111">
    <property type="protein sequence ID" value="VCU06650.1"/>
    <property type="molecule type" value="Genomic_DNA"/>
</dbReference>
<evidence type="ECO:0000313" key="3">
    <source>
        <dbReference type="Proteomes" id="UP000289200"/>
    </source>
</evidence>
<dbReference type="SUPFAM" id="SSF50090">
    <property type="entry name" value="Electron transport accessory proteins"/>
    <property type="match status" value="1"/>
</dbReference>
<dbReference type="NCBIfam" id="TIGR03889">
    <property type="entry name" value="nitrile_acc"/>
    <property type="match status" value="1"/>
</dbReference>
<dbReference type="Gene3D" id="1.10.472.20">
    <property type="entry name" value="Nitrile hydratase, beta subunit"/>
    <property type="match status" value="1"/>
</dbReference>
<proteinExistence type="predicted"/>
<dbReference type="InterPro" id="IPR008990">
    <property type="entry name" value="Elect_transpt_acc-like_dom_sf"/>
</dbReference>
<dbReference type="InterPro" id="IPR049054">
    <property type="entry name" value="CN_hydtase_beta-like_N"/>
</dbReference>